<reference evidence="9" key="2">
    <citation type="submission" date="2019-04" db="EMBL/GenBank/DDBJ databases">
        <authorList>
            <person name="Howe K."/>
            <person name="Paulini M."/>
            <person name="Williams G."/>
        </authorList>
    </citation>
    <scope>NUCLEOTIDE SEQUENCE [LARGE SCALE GENOMIC DNA]</scope>
    <source>
        <strain evidence="9">FR3</strain>
    </source>
</reference>
<dbReference type="Proteomes" id="UP000006672">
    <property type="component" value="Unassembled WGS sequence"/>
</dbReference>
<keyword evidence="5" id="KW-0539">Nucleus</keyword>
<keyword evidence="10" id="KW-1185">Reference proteome</keyword>
<dbReference type="PROSITE" id="PS50157">
    <property type="entry name" value="ZINC_FINGER_C2H2_2"/>
    <property type="match status" value="8"/>
</dbReference>
<proteinExistence type="predicted"/>
<keyword evidence="7" id="KW-0732">Signal</keyword>
<evidence type="ECO:0000313" key="9">
    <source>
        <dbReference type="EMBL" id="VIO90542.1"/>
    </source>
</evidence>
<dbReference type="InterPro" id="IPR013087">
    <property type="entry name" value="Znf_C2H2_type"/>
</dbReference>
<keyword evidence="3 6" id="KW-0863">Zinc-finger</keyword>
<organism evidence="9">
    <name type="scientific">Brugia malayi</name>
    <name type="common">Filarial nematode worm</name>
    <dbReference type="NCBI Taxonomy" id="6279"/>
    <lineage>
        <taxon>Eukaryota</taxon>
        <taxon>Metazoa</taxon>
        <taxon>Ecdysozoa</taxon>
        <taxon>Nematoda</taxon>
        <taxon>Chromadorea</taxon>
        <taxon>Rhabditida</taxon>
        <taxon>Spirurina</taxon>
        <taxon>Spiruromorpha</taxon>
        <taxon>Filarioidea</taxon>
        <taxon>Onchocercidae</taxon>
        <taxon>Brugia</taxon>
    </lineage>
</organism>
<evidence type="ECO:0000313" key="11">
    <source>
        <dbReference type="WBParaSite" id="Bm9020a.1"/>
    </source>
</evidence>
<feature type="domain" description="C2H2-type" evidence="8">
    <location>
        <begin position="285"/>
        <end position="314"/>
    </location>
</feature>
<gene>
    <name evidence="9 11" type="primary">Bm9020</name>
    <name evidence="9" type="ORF">BM_BM9020</name>
</gene>
<evidence type="ECO:0000256" key="2">
    <source>
        <dbReference type="ARBA" id="ARBA00022737"/>
    </source>
</evidence>
<reference evidence="11" key="3">
    <citation type="submission" date="2020-12" db="UniProtKB">
        <authorList>
            <consortium name="WormBaseParasite"/>
        </authorList>
    </citation>
    <scope>IDENTIFICATION</scope>
</reference>
<feature type="domain" description="C2H2-type" evidence="8">
    <location>
        <begin position="196"/>
        <end position="225"/>
    </location>
</feature>
<feature type="domain" description="C2H2-type" evidence="8">
    <location>
        <begin position="224"/>
        <end position="256"/>
    </location>
</feature>
<sequence>MTQIIWFSFLLWIASAENGSISLLNLDIDDNIWDDCSNGYFSNSFNILDNSNLESILGSDMDAHNSKLGNSADNLQDSISSDFSHLDFTDLEKTKHRSNEDSKIETVPITTGNYQLRELPRTDGKNMNSSNSINTEKSEIKTDLVTEKNLDLFVLQNPTITDEENYKCPHIGCTMKTKSRKKYIAHRKTHPEPFIYECKVSGCGLTFNNPSSFYSHQQTHAPRTECENCGKIFSCKNNLSTHRKYCTKIIHEENHECPHVGCSMKTKSRKEYIAHIKTHPKPFIYECKVSGCELTFNHQSSLFSHRQTHKPKPECENCGRIFSCKNNLNCHRKHCTKTPYEENHECPHVGCSMKTKSRKEYIAHIKTHPKPFIYECKVSGCELTFNHQSSLFSHRQTHKPKPECENCGRIFSCKNNLNCHRKHCTKTPYKKNYECPHVGCTMKTKNRKEYVTHKKTHPKPFIYECKVFGCGRTFDNAASLCTHMQTHRPKLQCRDCGKFFTYMNNLYTHRKSCAEVPR</sequence>
<dbReference type="InterPro" id="IPR050826">
    <property type="entry name" value="Krueppel_C2H2_ZnFinger"/>
</dbReference>
<evidence type="ECO:0000256" key="4">
    <source>
        <dbReference type="ARBA" id="ARBA00022833"/>
    </source>
</evidence>
<dbReference type="OrthoDB" id="6077919at2759"/>
<dbReference type="InterPro" id="IPR036236">
    <property type="entry name" value="Znf_C2H2_sf"/>
</dbReference>
<evidence type="ECO:0000256" key="1">
    <source>
        <dbReference type="ARBA" id="ARBA00022723"/>
    </source>
</evidence>
<dbReference type="PROSITE" id="PS00028">
    <property type="entry name" value="ZINC_FINGER_C2H2_1"/>
    <property type="match status" value="4"/>
</dbReference>
<dbReference type="SMART" id="SM00355">
    <property type="entry name" value="ZnF_C2H2"/>
    <property type="match status" value="12"/>
</dbReference>
<name>A0A4E9F1B5_BRUMA</name>
<dbReference type="AlphaFoldDB" id="A0A4E9F1B5"/>
<dbReference type="KEGG" id="bmy:BM_BM9020"/>
<evidence type="ECO:0000259" key="8">
    <source>
        <dbReference type="PROSITE" id="PS50157"/>
    </source>
</evidence>
<protein>
    <submittedName>
        <fullName evidence="9 11">Zinc finger, C2H2 type family protein</fullName>
    </submittedName>
</protein>
<dbReference type="WBParaSite" id="Bm9020a.1">
    <property type="protein sequence ID" value="Bm9020a.1"/>
    <property type="gene ID" value="WBGene00229281"/>
</dbReference>
<evidence type="ECO:0000256" key="6">
    <source>
        <dbReference type="PROSITE-ProRule" id="PRU00042"/>
    </source>
</evidence>
<reference evidence="10" key="1">
    <citation type="journal article" date="2007" name="Science">
        <title>Draft genome of the filarial nematode parasite Brugia malayi.</title>
        <authorList>
            <person name="Ghedin E."/>
            <person name="Wang S."/>
            <person name="Spiro D."/>
            <person name="Caler E."/>
            <person name="Zhao Q."/>
            <person name="Crabtree J."/>
            <person name="Allen J.E."/>
            <person name="Delcher A.L."/>
            <person name="Guiliano D.B."/>
            <person name="Miranda-Saavedra D."/>
            <person name="Angiuoli S.V."/>
            <person name="Creasy T."/>
            <person name="Amedeo P."/>
            <person name="Haas B."/>
            <person name="El-Sayed N.M."/>
            <person name="Wortman J.R."/>
            <person name="Feldblyum T."/>
            <person name="Tallon L."/>
            <person name="Schatz M."/>
            <person name="Shumway M."/>
            <person name="Koo H."/>
            <person name="Salzberg S.L."/>
            <person name="Schobel S."/>
            <person name="Pertea M."/>
            <person name="Pop M."/>
            <person name="White O."/>
            <person name="Barton G.J."/>
            <person name="Carlow C.K."/>
            <person name="Crawford M.J."/>
            <person name="Daub J."/>
            <person name="Dimmic M.W."/>
            <person name="Estes C.F."/>
            <person name="Foster J.M."/>
            <person name="Ganatra M."/>
            <person name="Gregory W.F."/>
            <person name="Johnson N.M."/>
            <person name="Jin J."/>
            <person name="Komuniecki R."/>
            <person name="Korf I."/>
            <person name="Kumar S."/>
            <person name="Laney S."/>
            <person name="Li B.W."/>
            <person name="Li W."/>
            <person name="Lindblom T.H."/>
            <person name="Lustigman S."/>
            <person name="Ma D."/>
            <person name="Maina C.V."/>
            <person name="Martin D.M."/>
            <person name="McCarter J.P."/>
            <person name="McReynolds L."/>
            <person name="Mitreva M."/>
            <person name="Nutman T.B."/>
            <person name="Parkinson J."/>
            <person name="Peregrin-Alvarez J.M."/>
            <person name="Poole C."/>
            <person name="Ren Q."/>
            <person name="Saunders L."/>
            <person name="Sluder A.E."/>
            <person name="Smith K."/>
            <person name="Stanke M."/>
            <person name="Unnasch T.R."/>
            <person name="Ware J."/>
            <person name="Wei A.D."/>
            <person name="Weil G."/>
            <person name="Williams D.J."/>
            <person name="Zhang Y."/>
            <person name="Williams S.A."/>
            <person name="Fraser-Liggett C."/>
            <person name="Slatko B."/>
            <person name="Blaxter M.L."/>
            <person name="Scott A.L."/>
        </authorList>
    </citation>
    <scope>NUCLEOTIDE SEQUENCE</scope>
    <source>
        <strain evidence="10">FR3</strain>
    </source>
</reference>
<dbReference type="EMBL" id="CAAKNF010000192">
    <property type="protein sequence ID" value="VIO90542.1"/>
    <property type="molecule type" value="Genomic_DNA"/>
</dbReference>
<dbReference type="SUPFAM" id="SSF57667">
    <property type="entry name" value="beta-beta-alpha zinc fingers"/>
    <property type="match status" value="4"/>
</dbReference>
<evidence type="ECO:0000256" key="5">
    <source>
        <dbReference type="ARBA" id="ARBA00023242"/>
    </source>
</evidence>
<keyword evidence="4" id="KW-0862">Zinc</keyword>
<keyword evidence="1" id="KW-0479">Metal-binding</keyword>
<feature type="domain" description="C2H2-type" evidence="8">
    <location>
        <begin position="463"/>
        <end position="492"/>
    </location>
</feature>
<feature type="signal peptide" evidence="7">
    <location>
        <begin position="1"/>
        <end position="16"/>
    </location>
</feature>
<keyword evidence="2" id="KW-0677">Repeat</keyword>
<evidence type="ECO:0000256" key="3">
    <source>
        <dbReference type="ARBA" id="ARBA00022771"/>
    </source>
</evidence>
<evidence type="ECO:0000313" key="10">
    <source>
        <dbReference type="Proteomes" id="UP000006672"/>
    </source>
</evidence>
<feature type="domain" description="C2H2-type" evidence="8">
    <location>
        <begin position="402"/>
        <end position="431"/>
    </location>
</feature>
<feature type="chain" id="PRO_5023899049" evidence="7">
    <location>
        <begin position="17"/>
        <end position="518"/>
    </location>
</feature>
<accession>A0A7I4KQT1</accession>
<dbReference type="GO" id="GO:0008270">
    <property type="term" value="F:zinc ion binding"/>
    <property type="evidence" value="ECO:0007669"/>
    <property type="project" value="UniProtKB-KW"/>
</dbReference>
<dbReference type="Pfam" id="PF00096">
    <property type="entry name" value="zf-C2H2"/>
    <property type="match status" value="5"/>
</dbReference>
<accession>A0A4E9F1B5</accession>
<feature type="domain" description="C2H2-type" evidence="8">
    <location>
        <begin position="374"/>
        <end position="403"/>
    </location>
</feature>
<dbReference type="Gene3D" id="3.30.160.60">
    <property type="entry name" value="Classic Zinc Finger"/>
    <property type="match status" value="4"/>
</dbReference>
<dbReference type="GeneID" id="6098318"/>
<feature type="domain" description="C2H2-type" evidence="8">
    <location>
        <begin position="313"/>
        <end position="342"/>
    </location>
</feature>
<dbReference type="RefSeq" id="XP_042932342.1">
    <property type="nucleotide sequence ID" value="XM_043076408.1"/>
</dbReference>
<feature type="domain" description="C2H2-type" evidence="8">
    <location>
        <begin position="491"/>
        <end position="518"/>
    </location>
</feature>
<dbReference type="PANTHER" id="PTHR24377">
    <property type="entry name" value="IP01015P-RELATED"/>
    <property type="match status" value="1"/>
</dbReference>
<evidence type="ECO:0000256" key="7">
    <source>
        <dbReference type="SAM" id="SignalP"/>
    </source>
</evidence>
<dbReference type="CTD" id="6098318"/>